<dbReference type="Proteomes" id="UP000325313">
    <property type="component" value="Unassembled WGS sequence"/>
</dbReference>
<reference evidence="2 3" key="1">
    <citation type="submission" date="2019-05" db="EMBL/GenBank/DDBJ databases">
        <title>Emergence of the Ug99 lineage of the wheat stem rust pathogen through somatic hybridization.</title>
        <authorList>
            <person name="Li F."/>
            <person name="Upadhyaya N.M."/>
            <person name="Sperschneider J."/>
            <person name="Matny O."/>
            <person name="Nguyen-Phuc H."/>
            <person name="Mago R."/>
            <person name="Raley C."/>
            <person name="Miller M.E."/>
            <person name="Silverstein K.A.T."/>
            <person name="Henningsen E."/>
            <person name="Hirsch C.D."/>
            <person name="Visser B."/>
            <person name="Pretorius Z.A."/>
            <person name="Steffenson B.J."/>
            <person name="Schwessinger B."/>
            <person name="Dodds P.N."/>
            <person name="Figueroa M."/>
        </authorList>
    </citation>
    <scope>NUCLEOTIDE SEQUENCE [LARGE SCALE GENOMIC DNA]</scope>
    <source>
        <strain evidence="2 3">Ug99</strain>
    </source>
</reference>
<dbReference type="AlphaFoldDB" id="A0A5B0M830"/>
<feature type="domain" description="Protein CPL1-like" evidence="1">
    <location>
        <begin position="9"/>
        <end position="59"/>
    </location>
</feature>
<dbReference type="InterPro" id="IPR048661">
    <property type="entry name" value="CPL1-like"/>
</dbReference>
<evidence type="ECO:0000313" key="2">
    <source>
        <dbReference type="EMBL" id="KAA1072915.1"/>
    </source>
</evidence>
<dbReference type="Pfam" id="PF21671">
    <property type="entry name" value="CPL1-like"/>
    <property type="match status" value="1"/>
</dbReference>
<accession>A0A5B0M830</accession>
<evidence type="ECO:0000259" key="1">
    <source>
        <dbReference type="Pfam" id="PF21671"/>
    </source>
</evidence>
<comment type="caution">
    <text evidence="2">The sequence shown here is derived from an EMBL/GenBank/DDBJ whole genome shotgun (WGS) entry which is preliminary data.</text>
</comment>
<dbReference type="EMBL" id="VDEP01000476">
    <property type="protein sequence ID" value="KAA1072915.1"/>
    <property type="molecule type" value="Genomic_DNA"/>
</dbReference>
<dbReference type="PANTHER" id="PTHR35192:SF2">
    <property type="entry name" value="APPLE DOMAIN-CONTAINING PROTEIN"/>
    <property type="match status" value="1"/>
</dbReference>
<evidence type="ECO:0000313" key="3">
    <source>
        <dbReference type="Proteomes" id="UP000325313"/>
    </source>
</evidence>
<gene>
    <name evidence="2" type="ORF">PGTUg99_026955</name>
</gene>
<protein>
    <recommendedName>
        <fullName evidence="1">Protein CPL1-like domain-containing protein</fullName>
    </recommendedName>
</protein>
<dbReference type="PANTHER" id="PTHR35192">
    <property type="entry name" value="PROTEIN, PUTATIVE-RELATED"/>
    <property type="match status" value="1"/>
</dbReference>
<name>A0A5B0M830_PUCGR</name>
<organism evidence="2 3">
    <name type="scientific">Puccinia graminis f. sp. tritici</name>
    <dbReference type="NCBI Taxonomy" id="56615"/>
    <lineage>
        <taxon>Eukaryota</taxon>
        <taxon>Fungi</taxon>
        <taxon>Dikarya</taxon>
        <taxon>Basidiomycota</taxon>
        <taxon>Pucciniomycotina</taxon>
        <taxon>Pucciniomycetes</taxon>
        <taxon>Pucciniales</taxon>
        <taxon>Pucciniaceae</taxon>
        <taxon>Puccinia</taxon>
    </lineage>
</organism>
<proteinExistence type="predicted"/>
<dbReference type="InterPro" id="IPR038955">
    <property type="entry name" value="PriA/CPL1_fungi"/>
</dbReference>
<sequence length="71" mass="7564">MASTSNDSWECLNLQEELTSCGSCNNNCMDIPNAVSVGCQIGSCKIFSCAAGYTLHQRMDSQSGKMADACM</sequence>